<comment type="caution">
    <text evidence="2">The sequence shown here is derived from an EMBL/GenBank/DDBJ whole genome shotgun (WGS) entry which is preliminary data.</text>
</comment>
<name>A0ABW3RSA4_9BACL</name>
<organism evidence="2 3">
    <name type="scientific">Paenibacillus puldeungensis</name>
    <dbReference type="NCBI Taxonomy" id="696536"/>
    <lineage>
        <taxon>Bacteria</taxon>
        <taxon>Bacillati</taxon>
        <taxon>Bacillota</taxon>
        <taxon>Bacilli</taxon>
        <taxon>Bacillales</taxon>
        <taxon>Paenibacillaceae</taxon>
        <taxon>Paenibacillus</taxon>
    </lineage>
</organism>
<dbReference type="InterPro" id="IPR011528">
    <property type="entry name" value="NERD"/>
</dbReference>
<evidence type="ECO:0000313" key="2">
    <source>
        <dbReference type="EMBL" id="MFD1175354.1"/>
    </source>
</evidence>
<dbReference type="Pfam" id="PF08378">
    <property type="entry name" value="NERD"/>
    <property type="match status" value="1"/>
</dbReference>
<evidence type="ECO:0000259" key="1">
    <source>
        <dbReference type="Pfam" id="PF08378"/>
    </source>
</evidence>
<feature type="domain" description="NERD" evidence="1">
    <location>
        <begin position="22"/>
        <end position="121"/>
    </location>
</feature>
<gene>
    <name evidence="2" type="ORF">ACFQ3W_03450</name>
</gene>
<keyword evidence="3" id="KW-1185">Reference proteome</keyword>
<dbReference type="RefSeq" id="WP_379316634.1">
    <property type="nucleotide sequence ID" value="NZ_JBHTLM010000002.1"/>
</dbReference>
<protein>
    <submittedName>
        <fullName evidence="2">Nuclease-related domain-containing protein</fullName>
    </submittedName>
</protein>
<dbReference type="EMBL" id="JBHTLM010000002">
    <property type="protein sequence ID" value="MFD1175354.1"/>
    <property type="molecule type" value="Genomic_DNA"/>
</dbReference>
<reference evidence="3" key="1">
    <citation type="journal article" date="2019" name="Int. J. Syst. Evol. Microbiol.">
        <title>The Global Catalogue of Microorganisms (GCM) 10K type strain sequencing project: providing services to taxonomists for standard genome sequencing and annotation.</title>
        <authorList>
            <consortium name="The Broad Institute Genomics Platform"/>
            <consortium name="The Broad Institute Genome Sequencing Center for Infectious Disease"/>
            <person name="Wu L."/>
            <person name="Ma J."/>
        </authorList>
    </citation>
    <scope>NUCLEOTIDE SEQUENCE [LARGE SCALE GENOMIC DNA]</scope>
    <source>
        <strain evidence="3">CCUG 59189</strain>
    </source>
</reference>
<evidence type="ECO:0000313" key="3">
    <source>
        <dbReference type="Proteomes" id="UP001597262"/>
    </source>
</evidence>
<accession>A0ABW3RSA4</accession>
<dbReference type="Proteomes" id="UP001597262">
    <property type="component" value="Unassembled WGS sequence"/>
</dbReference>
<proteinExistence type="predicted"/>
<sequence length="343" mass="39818">MKKEADYTVAKIFPRTPDPRTSGEQELIDLLCNSFDDTWNIFYEPLIGDVRPDIVLFSQFHGVVIIEVKDWTSQTVKSLAPDHWVINTQMGEKIVPSPLKQVSEYSFKLINYFSTHKELVHSGGNNQGKLIFPVGYLCFFSRLSADEMDSIKITSVIPKRFLLNRQDLNGGYLIERIVRVITDLFTIDPLSKEASNKVKLLLYPEYQVQDNSQQNFTRYNLSAFPSLVDEVLFICTELREWLRNNSNQKVVVFYDTDRFLKKRKISEEIKMIFEDMGLLLVSSDGFIDLLSLDNEGTLEANHEWAQVFVIDFKHIQWNTKKEAFLDQLSKKTPEGKFICTYHN</sequence>